<dbReference type="Proteomes" id="UP001140949">
    <property type="component" value="Unassembled WGS sequence"/>
</dbReference>
<organism evidence="1 2">
    <name type="scientific">Iris pallida</name>
    <name type="common">Sweet iris</name>
    <dbReference type="NCBI Taxonomy" id="29817"/>
    <lineage>
        <taxon>Eukaryota</taxon>
        <taxon>Viridiplantae</taxon>
        <taxon>Streptophyta</taxon>
        <taxon>Embryophyta</taxon>
        <taxon>Tracheophyta</taxon>
        <taxon>Spermatophyta</taxon>
        <taxon>Magnoliopsida</taxon>
        <taxon>Liliopsida</taxon>
        <taxon>Asparagales</taxon>
        <taxon>Iridaceae</taxon>
        <taxon>Iridoideae</taxon>
        <taxon>Irideae</taxon>
        <taxon>Iris</taxon>
    </lineage>
</organism>
<keyword evidence="2" id="KW-1185">Reference proteome</keyword>
<evidence type="ECO:0000313" key="2">
    <source>
        <dbReference type="Proteomes" id="UP001140949"/>
    </source>
</evidence>
<sequence length="61" mass="7239">MKEVIDEDEWLHTGDIGLWLPCDRLKIIDRDVGREGFMKRNYITNECCCDGMCFGFKYFVI</sequence>
<dbReference type="EMBL" id="JANAVB010022999">
    <property type="protein sequence ID" value="KAJ6823360.1"/>
    <property type="molecule type" value="Genomic_DNA"/>
</dbReference>
<proteinExistence type="predicted"/>
<dbReference type="AlphaFoldDB" id="A0AAX6G3Z0"/>
<reference evidence="1" key="1">
    <citation type="journal article" date="2023" name="GigaByte">
        <title>Genome assembly of the bearded iris, Iris pallida Lam.</title>
        <authorList>
            <person name="Bruccoleri R.E."/>
            <person name="Oakeley E.J."/>
            <person name="Faust A.M.E."/>
            <person name="Altorfer M."/>
            <person name="Dessus-Babus S."/>
            <person name="Burckhardt D."/>
            <person name="Oertli M."/>
            <person name="Naumann U."/>
            <person name="Petersen F."/>
            <person name="Wong J."/>
        </authorList>
    </citation>
    <scope>NUCLEOTIDE SEQUENCE</scope>
    <source>
        <strain evidence="1">GSM-AAB239-AS_SAM_17_03QT</strain>
    </source>
</reference>
<gene>
    <name evidence="1" type="ORF">M6B38_384210</name>
</gene>
<dbReference type="Gene3D" id="2.30.38.10">
    <property type="entry name" value="Luciferase, Domain 3"/>
    <property type="match status" value="1"/>
</dbReference>
<dbReference type="SUPFAM" id="SSF56801">
    <property type="entry name" value="Acetyl-CoA synthetase-like"/>
    <property type="match status" value="1"/>
</dbReference>
<comment type="caution">
    <text evidence="1">The sequence shown here is derived from an EMBL/GenBank/DDBJ whole genome shotgun (WGS) entry which is preliminary data.</text>
</comment>
<protein>
    <submittedName>
        <fullName evidence="1">Long chain acyl-CoA synthetase 6, peroxisomal-like</fullName>
    </submittedName>
</protein>
<accession>A0AAX6G3Z0</accession>
<evidence type="ECO:0000313" key="1">
    <source>
        <dbReference type="EMBL" id="KAJ6823360.1"/>
    </source>
</evidence>
<reference evidence="1" key="2">
    <citation type="submission" date="2023-04" db="EMBL/GenBank/DDBJ databases">
        <authorList>
            <person name="Bruccoleri R.E."/>
            <person name="Oakeley E.J."/>
            <person name="Faust A.-M."/>
            <person name="Dessus-Babus S."/>
            <person name="Altorfer M."/>
            <person name="Burckhardt D."/>
            <person name="Oertli M."/>
            <person name="Naumann U."/>
            <person name="Petersen F."/>
            <person name="Wong J."/>
        </authorList>
    </citation>
    <scope>NUCLEOTIDE SEQUENCE</scope>
    <source>
        <strain evidence="1">GSM-AAB239-AS_SAM_17_03QT</strain>
        <tissue evidence="1">Leaf</tissue>
    </source>
</reference>
<name>A0AAX6G3Z0_IRIPA</name>